<reference evidence="10 11" key="1">
    <citation type="journal article" date="2023" name="Antonie Van Leeuwenhoek">
        <title>Mesoterricola silvestris gen. nov., sp. nov., Mesoterricola sediminis sp. nov., Geothrix oryzae sp. nov., Geothrix edaphica sp. nov., Geothrix rubra sp. nov., and Geothrix limicola sp. nov., six novel members of Acidobacteriota isolated from soils.</title>
        <authorList>
            <person name="Itoh H."/>
            <person name="Sugisawa Y."/>
            <person name="Mise K."/>
            <person name="Xu Z."/>
            <person name="Kuniyasu M."/>
            <person name="Ushijima N."/>
            <person name="Kawano K."/>
            <person name="Kobayashi E."/>
            <person name="Shiratori Y."/>
            <person name="Masuda Y."/>
            <person name="Senoo K."/>
        </authorList>
    </citation>
    <scope>NUCLEOTIDE SEQUENCE [LARGE SCALE GENOMIC DNA]</scope>
    <source>
        <strain evidence="10 11">Red804</strain>
    </source>
</reference>
<evidence type="ECO:0000256" key="1">
    <source>
        <dbReference type="ARBA" id="ARBA00004162"/>
    </source>
</evidence>
<keyword evidence="4 9" id="KW-0812">Transmembrane</keyword>
<keyword evidence="3 9" id="KW-1003">Cell membrane</keyword>
<evidence type="ECO:0000256" key="2">
    <source>
        <dbReference type="ARBA" id="ARBA00022448"/>
    </source>
</evidence>
<evidence type="ECO:0000313" key="10">
    <source>
        <dbReference type="EMBL" id="GLH72787.1"/>
    </source>
</evidence>
<evidence type="ECO:0000256" key="5">
    <source>
        <dbReference type="ARBA" id="ARBA00022927"/>
    </source>
</evidence>
<dbReference type="EMBL" id="BSDE01000002">
    <property type="protein sequence ID" value="GLH72787.1"/>
    <property type="molecule type" value="Genomic_DNA"/>
</dbReference>
<keyword evidence="8 9" id="KW-0472">Membrane</keyword>
<comment type="caution">
    <text evidence="10">The sequence shown here is derived from an EMBL/GenBank/DDBJ whole genome shotgun (WGS) entry which is preliminary data.</text>
</comment>
<evidence type="ECO:0000313" key="11">
    <source>
        <dbReference type="Proteomes" id="UP001165069"/>
    </source>
</evidence>
<comment type="function">
    <text evidence="9">Part of the twin-arginine translocation (Tat) system that transports large folded proteins containing a characteristic twin-arginine motif in their signal peptide across membranes. TatA could form the protein-conducting channel of the Tat system.</text>
</comment>
<dbReference type="PRINTS" id="PR01506">
    <property type="entry name" value="TATBPROTEIN"/>
</dbReference>
<keyword evidence="7 9" id="KW-0811">Translocation</keyword>
<dbReference type="NCBIfam" id="NF011430">
    <property type="entry name" value="PRK14861.1"/>
    <property type="match status" value="1"/>
</dbReference>
<name>A0ABQ5QD73_9BACT</name>
<evidence type="ECO:0000256" key="4">
    <source>
        <dbReference type="ARBA" id="ARBA00022692"/>
    </source>
</evidence>
<comment type="similarity">
    <text evidence="9">Belongs to the TatA/E family.</text>
</comment>
<dbReference type="HAMAP" id="MF_00236">
    <property type="entry name" value="TatA_E"/>
    <property type="match status" value="1"/>
</dbReference>
<gene>
    <name evidence="9" type="primary">tatA</name>
    <name evidence="10" type="ORF">GETHLI_12890</name>
</gene>
<keyword evidence="6 9" id="KW-1133">Transmembrane helix</keyword>
<keyword evidence="11" id="KW-1185">Reference proteome</keyword>
<protein>
    <recommendedName>
        <fullName evidence="9">Sec-independent protein translocase protein TatA</fullName>
    </recommendedName>
</protein>
<evidence type="ECO:0000256" key="3">
    <source>
        <dbReference type="ARBA" id="ARBA00022475"/>
    </source>
</evidence>
<dbReference type="Pfam" id="PF02416">
    <property type="entry name" value="TatA_B_E"/>
    <property type="match status" value="1"/>
</dbReference>
<dbReference type="InterPro" id="IPR003369">
    <property type="entry name" value="TatA/B/E"/>
</dbReference>
<evidence type="ECO:0000256" key="9">
    <source>
        <dbReference type="HAMAP-Rule" id="MF_00236"/>
    </source>
</evidence>
<sequence>MGNLGMTEILLIGAALLIFFGPSRLPELGKSLGKSIQEFKKAGREITDPAK</sequence>
<keyword evidence="5 9" id="KW-0653">Protein transport</keyword>
<dbReference type="Proteomes" id="UP001165069">
    <property type="component" value="Unassembled WGS sequence"/>
</dbReference>
<accession>A0ABQ5QD73</accession>
<keyword evidence="2 9" id="KW-0813">Transport</keyword>
<dbReference type="PANTHER" id="PTHR42982">
    <property type="entry name" value="SEC-INDEPENDENT PROTEIN TRANSLOCASE PROTEIN TATA"/>
    <property type="match status" value="1"/>
</dbReference>
<organism evidence="10 11">
    <name type="scientific">Geothrix limicola</name>
    <dbReference type="NCBI Taxonomy" id="2927978"/>
    <lineage>
        <taxon>Bacteria</taxon>
        <taxon>Pseudomonadati</taxon>
        <taxon>Acidobacteriota</taxon>
        <taxon>Holophagae</taxon>
        <taxon>Holophagales</taxon>
        <taxon>Holophagaceae</taxon>
        <taxon>Geothrix</taxon>
    </lineage>
</organism>
<comment type="subunit">
    <text evidence="9">Forms a complex with TatC.</text>
</comment>
<evidence type="ECO:0000256" key="8">
    <source>
        <dbReference type="ARBA" id="ARBA00023136"/>
    </source>
</evidence>
<dbReference type="PANTHER" id="PTHR42982:SF1">
    <property type="entry name" value="SEC-INDEPENDENT PROTEIN TRANSLOCASE PROTEIN TATA"/>
    <property type="match status" value="1"/>
</dbReference>
<dbReference type="Gene3D" id="1.20.5.3310">
    <property type="match status" value="1"/>
</dbReference>
<evidence type="ECO:0000256" key="6">
    <source>
        <dbReference type="ARBA" id="ARBA00022989"/>
    </source>
</evidence>
<proteinExistence type="inferred from homology"/>
<dbReference type="InterPro" id="IPR006312">
    <property type="entry name" value="TatA/E"/>
</dbReference>
<evidence type="ECO:0000256" key="7">
    <source>
        <dbReference type="ARBA" id="ARBA00023010"/>
    </source>
</evidence>
<dbReference type="RefSeq" id="WP_285571991.1">
    <property type="nucleotide sequence ID" value="NZ_BSDE01000002.1"/>
</dbReference>
<comment type="subcellular location">
    <subcellularLocation>
        <location evidence="1 9">Cell membrane</location>
        <topology evidence="1 9">Single-pass membrane protein</topology>
    </subcellularLocation>
</comment>